<keyword evidence="4" id="KW-0460">Magnesium</keyword>
<dbReference type="OrthoDB" id="9815348at2"/>
<feature type="binding site" evidence="9">
    <location>
        <position position="155"/>
    </location>
    <ligand>
        <name>2-[(2R,5Z)-2-carboxy-4-methylthiazol-5(2H)-ylidene]ethyl phosphate</name>
        <dbReference type="ChEBI" id="CHEBI:62899"/>
    </ligand>
</feature>
<comment type="pathway">
    <text evidence="1 9 11">Cofactor biosynthesis; thiamine diphosphate biosynthesis; thiamine phosphate from 4-amino-2-methyl-5-diphosphomethylpyrimidine and 4-methyl-5-(2-phosphoethyl)-thiazole: step 1/1.</text>
</comment>
<comment type="catalytic activity">
    <reaction evidence="8 9 10">
        <text>2-[(2R,5Z)-2-carboxy-4-methylthiazol-5(2H)-ylidene]ethyl phosphate + 4-amino-2-methyl-5-(diphosphooxymethyl)pyrimidine + 2 H(+) = thiamine phosphate + CO2 + diphosphate</text>
        <dbReference type="Rhea" id="RHEA:47844"/>
        <dbReference type="ChEBI" id="CHEBI:15378"/>
        <dbReference type="ChEBI" id="CHEBI:16526"/>
        <dbReference type="ChEBI" id="CHEBI:33019"/>
        <dbReference type="ChEBI" id="CHEBI:37575"/>
        <dbReference type="ChEBI" id="CHEBI:57841"/>
        <dbReference type="ChEBI" id="CHEBI:62899"/>
        <dbReference type="EC" id="2.5.1.3"/>
    </reaction>
</comment>
<dbReference type="GO" id="GO:0005737">
    <property type="term" value="C:cytoplasm"/>
    <property type="evidence" value="ECO:0007669"/>
    <property type="project" value="TreeGrafter"/>
</dbReference>
<evidence type="ECO:0000259" key="12">
    <source>
        <dbReference type="Pfam" id="PF02581"/>
    </source>
</evidence>
<accession>A0A3Q9HQF7</accession>
<evidence type="ECO:0000256" key="2">
    <source>
        <dbReference type="ARBA" id="ARBA00022679"/>
    </source>
</evidence>
<dbReference type="SUPFAM" id="SSF51391">
    <property type="entry name" value="Thiamin phosphate synthase"/>
    <property type="match status" value="1"/>
</dbReference>
<evidence type="ECO:0000256" key="3">
    <source>
        <dbReference type="ARBA" id="ARBA00022723"/>
    </source>
</evidence>
<dbReference type="AlphaFoldDB" id="A0A3Q9HQF7"/>
<dbReference type="RefSeq" id="WP_127016526.1">
    <property type="nucleotide sequence ID" value="NZ_CP016379.1"/>
</dbReference>
<dbReference type="NCBIfam" id="TIGR00693">
    <property type="entry name" value="thiE"/>
    <property type="match status" value="1"/>
</dbReference>
<organism evidence="13 14">
    <name type="scientific">Anoxybacter fermentans</name>
    <dbReference type="NCBI Taxonomy" id="1323375"/>
    <lineage>
        <taxon>Bacteria</taxon>
        <taxon>Bacillati</taxon>
        <taxon>Bacillota</taxon>
        <taxon>Clostridia</taxon>
        <taxon>Halanaerobiales</taxon>
        <taxon>Anoxybacter</taxon>
    </lineage>
</organism>
<dbReference type="InterPro" id="IPR036206">
    <property type="entry name" value="ThiamineP_synth_sf"/>
</dbReference>
<dbReference type="GO" id="GO:0009229">
    <property type="term" value="P:thiamine diphosphate biosynthetic process"/>
    <property type="evidence" value="ECO:0007669"/>
    <property type="project" value="UniProtKB-UniRule"/>
</dbReference>
<comment type="caution">
    <text evidence="9">Lacks conserved residue(s) required for the propagation of feature annotation.</text>
</comment>
<feature type="binding site" evidence="9">
    <location>
        <position position="128"/>
    </location>
    <ligand>
        <name>4-amino-2-methyl-5-(diphosphooxymethyl)pyrimidine</name>
        <dbReference type="ChEBI" id="CHEBI:57841"/>
    </ligand>
</feature>
<dbReference type="KEGG" id="aft:BBF96_07225"/>
<dbReference type="Pfam" id="PF02581">
    <property type="entry name" value="TMP-TENI"/>
    <property type="match status" value="1"/>
</dbReference>
<dbReference type="EC" id="2.5.1.3" evidence="9"/>
<comment type="catalytic activity">
    <reaction evidence="6 9 10">
        <text>4-methyl-5-(2-phosphooxyethyl)-thiazole + 4-amino-2-methyl-5-(diphosphooxymethyl)pyrimidine + H(+) = thiamine phosphate + diphosphate</text>
        <dbReference type="Rhea" id="RHEA:22328"/>
        <dbReference type="ChEBI" id="CHEBI:15378"/>
        <dbReference type="ChEBI" id="CHEBI:33019"/>
        <dbReference type="ChEBI" id="CHEBI:37575"/>
        <dbReference type="ChEBI" id="CHEBI:57841"/>
        <dbReference type="ChEBI" id="CHEBI:58296"/>
        <dbReference type="EC" id="2.5.1.3"/>
    </reaction>
</comment>
<dbReference type="PANTHER" id="PTHR20857:SF23">
    <property type="entry name" value="THIAMINE BIOSYNTHETIC BIFUNCTIONAL ENZYME"/>
    <property type="match status" value="1"/>
</dbReference>
<dbReference type="GO" id="GO:0004789">
    <property type="term" value="F:thiamine-phosphate diphosphorylase activity"/>
    <property type="evidence" value="ECO:0007669"/>
    <property type="project" value="UniProtKB-UniRule"/>
</dbReference>
<keyword evidence="3" id="KW-0479">Metal-binding</keyword>
<evidence type="ECO:0000313" key="13">
    <source>
        <dbReference type="EMBL" id="AZR73194.1"/>
    </source>
</evidence>
<dbReference type="Proteomes" id="UP000267250">
    <property type="component" value="Chromosome"/>
</dbReference>
<dbReference type="GO" id="GO:0000287">
    <property type="term" value="F:magnesium ion binding"/>
    <property type="evidence" value="ECO:0007669"/>
    <property type="project" value="UniProtKB-UniRule"/>
</dbReference>
<evidence type="ECO:0000256" key="4">
    <source>
        <dbReference type="ARBA" id="ARBA00022842"/>
    </source>
</evidence>
<dbReference type="InterPro" id="IPR034291">
    <property type="entry name" value="TMP_synthase"/>
</dbReference>
<dbReference type="EMBL" id="CP016379">
    <property type="protein sequence ID" value="AZR73194.1"/>
    <property type="molecule type" value="Genomic_DNA"/>
</dbReference>
<proteinExistence type="inferred from homology"/>
<evidence type="ECO:0000256" key="10">
    <source>
        <dbReference type="RuleBase" id="RU003826"/>
    </source>
</evidence>
<evidence type="ECO:0000256" key="5">
    <source>
        <dbReference type="ARBA" id="ARBA00022977"/>
    </source>
</evidence>
<feature type="binding site" evidence="9">
    <location>
        <position position="64"/>
    </location>
    <ligand>
        <name>4-amino-2-methyl-5-(diphosphooxymethyl)pyrimidine</name>
        <dbReference type="ChEBI" id="CHEBI:57841"/>
    </ligand>
</feature>
<evidence type="ECO:0000256" key="9">
    <source>
        <dbReference type="HAMAP-Rule" id="MF_00097"/>
    </source>
</evidence>
<evidence type="ECO:0000256" key="8">
    <source>
        <dbReference type="ARBA" id="ARBA00047883"/>
    </source>
</evidence>
<protein>
    <recommendedName>
        <fullName evidence="9">Thiamine-phosphate synthase</fullName>
        <shortName evidence="9">TP synthase</shortName>
        <shortName evidence="9">TPS</shortName>
        <ecNumber evidence="9">2.5.1.3</ecNumber>
    </recommendedName>
    <alternativeName>
        <fullName evidence="9">Thiamine-phosphate pyrophosphorylase</fullName>
        <shortName evidence="9">TMP pyrophosphorylase</shortName>
        <shortName evidence="9">TMP-PPase</shortName>
    </alternativeName>
</protein>
<evidence type="ECO:0000313" key="14">
    <source>
        <dbReference type="Proteomes" id="UP000267250"/>
    </source>
</evidence>
<dbReference type="InterPro" id="IPR013785">
    <property type="entry name" value="Aldolase_TIM"/>
</dbReference>
<keyword evidence="5 9" id="KW-0784">Thiamine biosynthesis</keyword>
<reference evidence="13 14" key="1">
    <citation type="submission" date="2016-07" db="EMBL/GenBank/DDBJ databases">
        <title>Genome and transcriptome analysis of iron-reducing fermentative bacteria Anoxybacter fermentans.</title>
        <authorList>
            <person name="Zeng X."/>
            <person name="Shao Z."/>
        </authorList>
    </citation>
    <scope>NUCLEOTIDE SEQUENCE [LARGE SCALE GENOMIC DNA]</scope>
    <source>
        <strain evidence="13 14">DY22613</strain>
    </source>
</reference>
<evidence type="ECO:0000256" key="11">
    <source>
        <dbReference type="RuleBase" id="RU004253"/>
    </source>
</evidence>
<feature type="domain" description="Thiamine phosphate synthase/TenI" evidence="12">
    <location>
        <begin position="2"/>
        <end position="178"/>
    </location>
</feature>
<feature type="binding site" evidence="9">
    <location>
        <position position="99"/>
    </location>
    <ligand>
        <name>4-amino-2-methyl-5-(diphosphooxymethyl)pyrimidine</name>
        <dbReference type="ChEBI" id="CHEBI:57841"/>
    </ligand>
</feature>
<dbReference type="InterPro" id="IPR022998">
    <property type="entry name" value="ThiamineP_synth_TenI"/>
</dbReference>
<dbReference type="CDD" id="cd00564">
    <property type="entry name" value="TMP_TenI"/>
    <property type="match status" value="1"/>
</dbReference>
<gene>
    <name evidence="9" type="primary">thiE</name>
    <name evidence="13" type="ORF">BBF96_07225</name>
</gene>
<keyword evidence="2 9" id="KW-0808">Transferase</keyword>
<dbReference type="FunFam" id="3.20.20.70:FF:000096">
    <property type="entry name" value="Thiamine-phosphate synthase"/>
    <property type="match status" value="1"/>
</dbReference>
<sequence length="197" mass="21790">MLYLITNRKIIEKDNFYDVVENAIKGGVDAVLLREKDLSYEELLPIAIKLKNIADAYNIPLIVNGNLDVAKNINASGFHTSFDRFMKEKFEFKGLLGVSVHSLKEAILSEKHGASYILASHIFETDCKKGLRPKGIELIKDIKSQVKIPVIALGGINPENVKKVLSAGADGIAVMSYIMASNEPYLSAKKIKDKIND</sequence>
<dbReference type="GO" id="GO:0009228">
    <property type="term" value="P:thiamine biosynthetic process"/>
    <property type="evidence" value="ECO:0007669"/>
    <property type="project" value="UniProtKB-KW"/>
</dbReference>
<dbReference type="Gene3D" id="3.20.20.70">
    <property type="entry name" value="Aldolase class I"/>
    <property type="match status" value="1"/>
</dbReference>
<evidence type="ECO:0000256" key="6">
    <source>
        <dbReference type="ARBA" id="ARBA00047334"/>
    </source>
</evidence>
<evidence type="ECO:0000256" key="1">
    <source>
        <dbReference type="ARBA" id="ARBA00005165"/>
    </source>
</evidence>
<keyword evidence="14" id="KW-1185">Reference proteome</keyword>
<dbReference type="HAMAP" id="MF_00097">
    <property type="entry name" value="TMP_synthase"/>
    <property type="match status" value="1"/>
</dbReference>
<dbReference type="PANTHER" id="PTHR20857">
    <property type="entry name" value="THIAMINE-PHOSPHATE PYROPHOSPHORYLASE"/>
    <property type="match status" value="1"/>
</dbReference>
<comment type="function">
    <text evidence="9">Condenses 4-methyl-5-(beta-hydroxyethyl)thiazole monophosphate (THZ-P) and 2-methyl-4-amino-5-hydroxymethyl pyrimidine pyrophosphate (HMP-PP) to form thiamine monophosphate (TMP).</text>
</comment>
<dbReference type="UniPathway" id="UPA00060">
    <property type="reaction ID" value="UER00141"/>
</dbReference>
<evidence type="ECO:0000256" key="7">
    <source>
        <dbReference type="ARBA" id="ARBA00047851"/>
    </source>
</evidence>
<comment type="catalytic activity">
    <reaction evidence="7 9 10">
        <text>2-(2-carboxy-4-methylthiazol-5-yl)ethyl phosphate + 4-amino-2-methyl-5-(diphosphooxymethyl)pyrimidine + 2 H(+) = thiamine phosphate + CO2 + diphosphate</text>
        <dbReference type="Rhea" id="RHEA:47848"/>
        <dbReference type="ChEBI" id="CHEBI:15378"/>
        <dbReference type="ChEBI" id="CHEBI:16526"/>
        <dbReference type="ChEBI" id="CHEBI:33019"/>
        <dbReference type="ChEBI" id="CHEBI:37575"/>
        <dbReference type="ChEBI" id="CHEBI:57841"/>
        <dbReference type="ChEBI" id="CHEBI:62890"/>
        <dbReference type="EC" id="2.5.1.3"/>
    </reaction>
</comment>
<comment type="similarity">
    <text evidence="9 10">Belongs to the thiamine-phosphate synthase family.</text>
</comment>
<name>A0A3Q9HQF7_9FIRM</name>